<keyword evidence="3 7" id="KW-0347">Helicase</keyword>
<dbReference type="InterPro" id="IPR001650">
    <property type="entry name" value="Helicase_C-like"/>
</dbReference>
<feature type="domain" description="Helicase ATP-binding" evidence="9">
    <location>
        <begin position="289"/>
        <end position="559"/>
    </location>
</feature>
<feature type="region of interest" description="Disordered" evidence="8">
    <location>
        <begin position="492"/>
        <end position="529"/>
    </location>
</feature>
<dbReference type="CDD" id="cd17946">
    <property type="entry name" value="DEADc_DDX24"/>
    <property type="match status" value="1"/>
</dbReference>
<feature type="compositionally biased region" description="Basic and acidic residues" evidence="8">
    <location>
        <begin position="138"/>
        <end position="148"/>
    </location>
</feature>
<proteinExistence type="inferred from homology"/>
<feature type="compositionally biased region" description="Basic and acidic residues" evidence="8">
    <location>
        <begin position="517"/>
        <end position="526"/>
    </location>
</feature>
<feature type="compositionally biased region" description="Low complexity" evidence="8">
    <location>
        <begin position="77"/>
        <end position="95"/>
    </location>
</feature>
<dbReference type="GO" id="GO:0003724">
    <property type="term" value="F:RNA helicase activity"/>
    <property type="evidence" value="ECO:0007669"/>
    <property type="project" value="UniProtKB-EC"/>
</dbReference>
<dbReference type="GO" id="GO:0003723">
    <property type="term" value="F:RNA binding"/>
    <property type="evidence" value="ECO:0007669"/>
    <property type="project" value="UniProtKB-UniRule"/>
</dbReference>
<dbReference type="AlphaFoldDB" id="A0A152AA77"/>
<evidence type="ECO:0000256" key="6">
    <source>
        <dbReference type="PROSITE-ProRule" id="PRU00552"/>
    </source>
</evidence>
<feature type="region of interest" description="Disordered" evidence="8">
    <location>
        <begin position="56"/>
        <end position="197"/>
    </location>
</feature>
<feature type="compositionally biased region" description="Basic residues" evidence="8">
    <location>
        <begin position="149"/>
        <end position="158"/>
    </location>
</feature>
<evidence type="ECO:0000313" key="12">
    <source>
        <dbReference type="EMBL" id="KYR03126.1"/>
    </source>
</evidence>
<feature type="short sequence motif" description="Q motif" evidence="6">
    <location>
        <begin position="257"/>
        <end position="285"/>
    </location>
</feature>
<feature type="compositionally biased region" description="Basic and acidic residues" evidence="8">
    <location>
        <begin position="175"/>
        <end position="190"/>
    </location>
</feature>
<comment type="similarity">
    <text evidence="7">Belongs to the DEAD box helicase family.</text>
</comment>
<evidence type="ECO:0000313" key="13">
    <source>
        <dbReference type="Proteomes" id="UP000076078"/>
    </source>
</evidence>
<sequence>MKSKATNQAWKKIEIDKEFNFNETGFLELEEIDPNEYLKETKAKAENKIAITKLKLEKKKRKLEATDSEVSETNNINTNSKNKQQQQTKQQANKKQQQKKAKDDSNLGDNDSDDEEEKRKPKKLKLVNNSGVVDMESEFLKDFKEGSTLKKKKNKKSKSKEITEEEKEEQENDDNTTKDTMDVDNVKDNNDNENNIESVTTTTTTTNTNNKDKKVKTTKQIQKVNKNQTKMENIKKRKEISQLKSLSEEQQENVDMSAWKDFNLDPLIISGLRSLGFSKPTQIQEQVIPNAINRGHDIIGAAETGSGKTLAFGIPMINRILQYLTKNAQPILPKIVREEMGDEENDGEEEEGEEENERSDEFKKLFALVLCPTRELAIQVSNHIKAILGHTNLRVATIVGGMAAQRQERLLLKRPEIVVATPGRLWEMMNEGNEHLTDLSHLLCLAIDEADRMVEKGHFAELNHILSILPTPIVNISKKEKKAQEEKKLLMRKRLKAKGKEIPEDDENEGQEGEEENGQRDQDLSVHTKHKRQTFIFSATLTGIKSQDERIQQQNKPKKNKKKSGSEPIATTPIEELINKVKFQRDYKLIDCTLKKLTATNLAETKIFCNLEDKDLYLYYFVERYPGRTLVFVNSIDCTRRLIPILTALKVPVFPLHAQMQQKQRLKNLDRFRTLDNVVLIATDVAARGLDIPLVQHVIHYQIPRTTELYIHRSGRTARSNQHGISVMLVCPSDKPLFNSLYQDLDDHPIENFPIDLRYMPMIRERLSIAREIDQIQYQANKNKKDLSWFKKTAAELEMELDSDFDSESDDDKELTQIKKQNENQKLNQLRFNLQHLLNAPLLPKGSSVRYITSTSIAELEKKTSSTAESDFSQNQQKKLNNLLKQTKKK</sequence>
<dbReference type="Pfam" id="PF00270">
    <property type="entry name" value="DEAD"/>
    <property type="match status" value="1"/>
</dbReference>
<dbReference type="PROSITE" id="PS51192">
    <property type="entry name" value="HELICASE_ATP_BIND_1"/>
    <property type="match status" value="1"/>
</dbReference>
<feature type="region of interest" description="Disordered" evidence="8">
    <location>
        <begin position="547"/>
        <end position="568"/>
    </location>
</feature>
<dbReference type="InParanoid" id="A0A152AA77"/>
<dbReference type="OrthoDB" id="4310724at2759"/>
<dbReference type="PROSITE" id="PS51194">
    <property type="entry name" value="HELICASE_CTER"/>
    <property type="match status" value="1"/>
</dbReference>
<reference evidence="12 13" key="1">
    <citation type="submission" date="2015-12" db="EMBL/GenBank/DDBJ databases">
        <title>Dictyostelia acquired genes for synthesis and detection of signals that induce cell-type specialization by lateral gene transfer from prokaryotes.</title>
        <authorList>
            <person name="Gloeckner G."/>
            <person name="Schaap P."/>
        </authorList>
    </citation>
    <scope>NUCLEOTIDE SEQUENCE [LARGE SCALE GENOMIC DNA]</scope>
    <source>
        <strain evidence="12 13">TK</strain>
    </source>
</reference>
<evidence type="ECO:0000259" key="11">
    <source>
        <dbReference type="PROSITE" id="PS51195"/>
    </source>
</evidence>
<comment type="caution">
    <text evidence="12">The sequence shown here is derived from an EMBL/GenBank/DDBJ whole genome shotgun (WGS) entry which is preliminary data.</text>
</comment>
<feature type="compositionally biased region" description="Low complexity" evidence="8">
    <location>
        <begin position="874"/>
        <end position="890"/>
    </location>
</feature>
<dbReference type="SUPFAM" id="SSF52540">
    <property type="entry name" value="P-loop containing nucleoside triphosphate hydrolases"/>
    <property type="match status" value="2"/>
</dbReference>
<protein>
    <recommendedName>
        <fullName evidence="7">ATP-dependent RNA helicase</fullName>
        <ecNumber evidence="7">3.6.4.13</ecNumber>
    </recommendedName>
</protein>
<accession>A0A152AA77</accession>
<evidence type="ECO:0000259" key="10">
    <source>
        <dbReference type="PROSITE" id="PS51194"/>
    </source>
</evidence>
<gene>
    <name evidence="12" type="ORF">DLAC_00622</name>
</gene>
<dbReference type="GO" id="GO:0016787">
    <property type="term" value="F:hydrolase activity"/>
    <property type="evidence" value="ECO:0007669"/>
    <property type="project" value="UniProtKB-KW"/>
</dbReference>
<dbReference type="CDD" id="cd18787">
    <property type="entry name" value="SF2_C_DEAD"/>
    <property type="match status" value="1"/>
</dbReference>
<dbReference type="InterPro" id="IPR014001">
    <property type="entry name" value="Helicase_ATP-bd"/>
</dbReference>
<keyword evidence="5 7" id="KW-0694">RNA-binding</keyword>
<comment type="function">
    <text evidence="7">RNA helicase.</text>
</comment>
<dbReference type="Gene3D" id="3.40.50.300">
    <property type="entry name" value="P-loop containing nucleotide triphosphate hydrolases"/>
    <property type="match status" value="2"/>
</dbReference>
<dbReference type="OMA" id="YYFVERY"/>
<keyword evidence="1 7" id="KW-0547">Nucleotide-binding</keyword>
<feature type="compositionally biased region" description="Acidic residues" evidence="8">
    <location>
        <begin position="163"/>
        <end position="174"/>
    </location>
</feature>
<dbReference type="Pfam" id="PF00271">
    <property type="entry name" value="Helicase_C"/>
    <property type="match status" value="1"/>
</dbReference>
<feature type="region of interest" description="Disordered" evidence="8">
    <location>
        <begin position="863"/>
        <end position="890"/>
    </location>
</feature>
<keyword evidence="4 7" id="KW-0067">ATP-binding</keyword>
<dbReference type="Proteomes" id="UP000076078">
    <property type="component" value="Unassembled WGS sequence"/>
</dbReference>
<dbReference type="PANTHER" id="PTHR24031">
    <property type="entry name" value="RNA HELICASE"/>
    <property type="match status" value="1"/>
</dbReference>
<comment type="domain">
    <text evidence="7">The Q motif is unique to and characteristic of the DEAD box family of RNA helicases and controls ATP binding and hydrolysis.</text>
</comment>
<feature type="compositionally biased region" description="Acidic residues" evidence="8">
    <location>
        <begin position="340"/>
        <end position="358"/>
    </location>
</feature>
<evidence type="ECO:0000259" key="9">
    <source>
        <dbReference type="PROSITE" id="PS51192"/>
    </source>
</evidence>
<dbReference type="EMBL" id="LODT01000001">
    <property type="protein sequence ID" value="KYR03126.1"/>
    <property type="molecule type" value="Genomic_DNA"/>
</dbReference>
<feature type="compositionally biased region" description="Acidic residues" evidence="8">
    <location>
        <begin position="503"/>
        <end position="516"/>
    </location>
</feature>
<dbReference type="FunCoup" id="A0A152AA77">
    <property type="interactions" value="774"/>
</dbReference>
<dbReference type="InterPro" id="IPR027417">
    <property type="entry name" value="P-loop_NTPase"/>
</dbReference>
<dbReference type="SMART" id="SM00487">
    <property type="entry name" value="DEXDc"/>
    <property type="match status" value="1"/>
</dbReference>
<name>A0A152AA77_TIELA</name>
<evidence type="ECO:0000256" key="8">
    <source>
        <dbReference type="SAM" id="MobiDB-lite"/>
    </source>
</evidence>
<feature type="region of interest" description="Disordered" evidence="8">
    <location>
        <begin position="339"/>
        <end position="359"/>
    </location>
</feature>
<feature type="domain" description="Helicase C-terminal" evidence="10">
    <location>
        <begin position="613"/>
        <end position="761"/>
    </location>
</feature>
<comment type="catalytic activity">
    <reaction evidence="7">
        <text>ATP + H2O = ADP + phosphate + H(+)</text>
        <dbReference type="Rhea" id="RHEA:13065"/>
        <dbReference type="ChEBI" id="CHEBI:15377"/>
        <dbReference type="ChEBI" id="CHEBI:15378"/>
        <dbReference type="ChEBI" id="CHEBI:30616"/>
        <dbReference type="ChEBI" id="CHEBI:43474"/>
        <dbReference type="ChEBI" id="CHEBI:456216"/>
        <dbReference type="EC" id="3.6.4.13"/>
    </reaction>
</comment>
<dbReference type="EC" id="3.6.4.13" evidence="7"/>
<dbReference type="STRING" id="361077.A0A152AA77"/>
<organism evidence="12 13">
    <name type="scientific">Tieghemostelium lacteum</name>
    <name type="common">Slime mold</name>
    <name type="synonym">Dictyostelium lacteum</name>
    <dbReference type="NCBI Taxonomy" id="361077"/>
    <lineage>
        <taxon>Eukaryota</taxon>
        <taxon>Amoebozoa</taxon>
        <taxon>Evosea</taxon>
        <taxon>Eumycetozoa</taxon>
        <taxon>Dictyostelia</taxon>
        <taxon>Dictyosteliales</taxon>
        <taxon>Raperosteliaceae</taxon>
        <taxon>Tieghemostelium</taxon>
    </lineage>
</organism>
<evidence type="ECO:0000256" key="3">
    <source>
        <dbReference type="ARBA" id="ARBA00022806"/>
    </source>
</evidence>
<evidence type="ECO:0000256" key="4">
    <source>
        <dbReference type="ARBA" id="ARBA00022840"/>
    </source>
</evidence>
<dbReference type="GO" id="GO:0005524">
    <property type="term" value="F:ATP binding"/>
    <property type="evidence" value="ECO:0007669"/>
    <property type="project" value="UniProtKB-UniRule"/>
</dbReference>
<dbReference type="InterPro" id="IPR014014">
    <property type="entry name" value="RNA_helicase_DEAD_Q_motif"/>
</dbReference>
<evidence type="ECO:0000256" key="7">
    <source>
        <dbReference type="RuleBase" id="RU365068"/>
    </source>
</evidence>
<dbReference type="InterPro" id="IPR011545">
    <property type="entry name" value="DEAD/DEAH_box_helicase_dom"/>
</dbReference>
<evidence type="ECO:0000256" key="2">
    <source>
        <dbReference type="ARBA" id="ARBA00022801"/>
    </source>
</evidence>
<dbReference type="SMART" id="SM00490">
    <property type="entry name" value="HELICc"/>
    <property type="match status" value="1"/>
</dbReference>
<dbReference type="PROSITE" id="PS51195">
    <property type="entry name" value="Q_MOTIF"/>
    <property type="match status" value="1"/>
</dbReference>
<keyword evidence="13" id="KW-1185">Reference proteome</keyword>
<keyword evidence="2 7" id="KW-0378">Hydrolase</keyword>
<feature type="domain" description="DEAD-box RNA helicase Q" evidence="11">
    <location>
        <begin position="257"/>
        <end position="285"/>
    </location>
</feature>
<evidence type="ECO:0000256" key="5">
    <source>
        <dbReference type="ARBA" id="ARBA00022884"/>
    </source>
</evidence>
<evidence type="ECO:0000256" key="1">
    <source>
        <dbReference type="ARBA" id="ARBA00022741"/>
    </source>
</evidence>